<feature type="domain" description="Trichome birefringence-like N-terminal" evidence="1">
    <location>
        <begin position="91"/>
        <end position="143"/>
    </location>
</feature>
<dbReference type="InterPro" id="IPR025846">
    <property type="entry name" value="TBL_N"/>
</dbReference>
<dbReference type="SUPFAM" id="SSF52042">
    <property type="entry name" value="Ribosomal protein L32e"/>
    <property type="match status" value="1"/>
</dbReference>
<dbReference type="InterPro" id="IPR029962">
    <property type="entry name" value="TBL"/>
</dbReference>
<dbReference type="EMBL" id="JABCRI010000015">
    <property type="protein sequence ID" value="KAF8392840.1"/>
    <property type="molecule type" value="Genomic_DNA"/>
</dbReference>
<evidence type="ECO:0000313" key="3">
    <source>
        <dbReference type="Proteomes" id="UP000655225"/>
    </source>
</evidence>
<reference evidence="2 3" key="1">
    <citation type="submission" date="2020-04" db="EMBL/GenBank/DDBJ databases">
        <title>Plant Genome Project.</title>
        <authorList>
            <person name="Zhang R.-G."/>
        </authorList>
    </citation>
    <scope>NUCLEOTIDE SEQUENCE [LARGE SCALE GENOMIC DNA]</scope>
    <source>
        <strain evidence="2">YNK0</strain>
        <tissue evidence="2">Leaf</tissue>
    </source>
</reference>
<comment type="caution">
    <text evidence="2">The sequence shown here is derived from an EMBL/GenBank/DDBJ whole genome shotgun (WGS) entry which is preliminary data.</text>
</comment>
<evidence type="ECO:0000259" key="1">
    <source>
        <dbReference type="Pfam" id="PF14416"/>
    </source>
</evidence>
<keyword evidence="3" id="KW-1185">Reference proteome</keyword>
<evidence type="ECO:0000313" key="2">
    <source>
        <dbReference type="EMBL" id="KAF8392840.1"/>
    </source>
</evidence>
<name>A0A834YRF1_TETSI</name>
<dbReference type="PANTHER" id="PTHR32285:SF8">
    <property type="entry name" value="PROTEIN TRICHOME BIREFRINGENCE-LIKE 5"/>
    <property type="match status" value="1"/>
</dbReference>
<dbReference type="Pfam" id="PF14416">
    <property type="entry name" value="PMR5N"/>
    <property type="match status" value="1"/>
</dbReference>
<gene>
    <name evidence="2" type="ORF">HHK36_021079</name>
</gene>
<organism evidence="2 3">
    <name type="scientific">Tetracentron sinense</name>
    <name type="common">Spur-leaf</name>
    <dbReference type="NCBI Taxonomy" id="13715"/>
    <lineage>
        <taxon>Eukaryota</taxon>
        <taxon>Viridiplantae</taxon>
        <taxon>Streptophyta</taxon>
        <taxon>Embryophyta</taxon>
        <taxon>Tracheophyta</taxon>
        <taxon>Spermatophyta</taxon>
        <taxon>Magnoliopsida</taxon>
        <taxon>Trochodendrales</taxon>
        <taxon>Trochodendraceae</taxon>
        <taxon>Tetracentron</taxon>
    </lineage>
</organism>
<sequence length="188" mass="21829">MTISFFTKRALGPTLSSYRDLWFEPSSFSSLLSIPTTKPYISSPNSTISVYIERIETSLQQILFPTHETEFDTESKTESTDLENPSLEKVKCDLYKGTWVKDDEYPIYEPGSCPYVDEGFSCQSNERRDSEYLKWRWKPHGCDLPMTYSAEITHNVSTWKRKDIVEHAAQHDVVVTNKLPRLRSQKDE</sequence>
<dbReference type="InterPro" id="IPR036351">
    <property type="entry name" value="Ribosomal_eL32_sf"/>
</dbReference>
<dbReference type="OrthoDB" id="268693at2759"/>
<proteinExistence type="predicted"/>
<dbReference type="PANTHER" id="PTHR32285">
    <property type="entry name" value="PROTEIN TRICHOME BIREFRINGENCE-LIKE 9-RELATED"/>
    <property type="match status" value="1"/>
</dbReference>
<dbReference type="GO" id="GO:0005794">
    <property type="term" value="C:Golgi apparatus"/>
    <property type="evidence" value="ECO:0007669"/>
    <property type="project" value="TreeGrafter"/>
</dbReference>
<protein>
    <recommendedName>
        <fullName evidence="1">Trichome birefringence-like N-terminal domain-containing protein</fullName>
    </recommendedName>
</protein>
<accession>A0A834YRF1</accession>
<dbReference type="AlphaFoldDB" id="A0A834YRF1"/>
<dbReference type="GO" id="GO:0016413">
    <property type="term" value="F:O-acetyltransferase activity"/>
    <property type="evidence" value="ECO:0007669"/>
    <property type="project" value="InterPro"/>
</dbReference>
<dbReference type="Proteomes" id="UP000655225">
    <property type="component" value="Unassembled WGS sequence"/>
</dbReference>